<accession>A0A9Q1FW62</accession>
<organism evidence="2 3">
    <name type="scientific">Synaphobranchus kaupii</name>
    <name type="common">Kaup's arrowtooth eel</name>
    <dbReference type="NCBI Taxonomy" id="118154"/>
    <lineage>
        <taxon>Eukaryota</taxon>
        <taxon>Metazoa</taxon>
        <taxon>Chordata</taxon>
        <taxon>Craniata</taxon>
        <taxon>Vertebrata</taxon>
        <taxon>Euteleostomi</taxon>
        <taxon>Actinopterygii</taxon>
        <taxon>Neopterygii</taxon>
        <taxon>Teleostei</taxon>
        <taxon>Anguilliformes</taxon>
        <taxon>Synaphobranchidae</taxon>
        <taxon>Synaphobranchus</taxon>
    </lineage>
</organism>
<dbReference type="AlphaFoldDB" id="A0A9Q1FW62"/>
<reference evidence="2" key="1">
    <citation type="journal article" date="2023" name="Science">
        <title>Genome structures resolve the early diversification of teleost fishes.</title>
        <authorList>
            <person name="Parey E."/>
            <person name="Louis A."/>
            <person name="Montfort J."/>
            <person name="Bouchez O."/>
            <person name="Roques C."/>
            <person name="Iampietro C."/>
            <person name="Lluch J."/>
            <person name="Castinel A."/>
            <person name="Donnadieu C."/>
            <person name="Desvignes T."/>
            <person name="Floi Bucao C."/>
            <person name="Jouanno E."/>
            <person name="Wen M."/>
            <person name="Mejri S."/>
            <person name="Dirks R."/>
            <person name="Jansen H."/>
            <person name="Henkel C."/>
            <person name="Chen W.J."/>
            <person name="Zahm M."/>
            <person name="Cabau C."/>
            <person name="Klopp C."/>
            <person name="Thompson A.W."/>
            <person name="Robinson-Rechavi M."/>
            <person name="Braasch I."/>
            <person name="Lecointre G."/>
            <person name="Bobe J."/>
            <person name="Postlethwait J.H."/>
            <person name="Berthelot C."/>
            <person name="Roest Crollius H."/>
            <person name="Guiguen Y."/>
        </authorList>
    </citation>
    <scope>NUCLEOTIDE SEQUENCE</scope>
    <source>
        <strain evidence="2">WJC10195</strain>
    </source>
</reference>
<sequence length="184" mass="19135">MAVPPIGASRSAFLVSLSGELLGPDADGHTASAAATLRGRRLALDGRRLRLPPSRQRIPRANGRADGGGAQFNYLVRLVCANCINAVPGPAAALNGKSDSGVLDGTRQGQGHITLITPGQRALPRRAPPEPRPAHARPSPSMTQASHTPSPATFPTAYYKCSATDCATTPHLTPPPDPRPPPKP</sequence>
<dbReference type="EMBL" id="JAINUF010000003">
    <property type="protein sequence ID" value="KAJ8368519.1"/>
    <property type="molecule type" value="Genomic_DNA"/>
</dbReference>
<protein>
    <submittedName>
        <fullName evidence="2">Uncharacterized protein</fullName>
    </submittedName>
</protein>
<feature type="region of interest" description="Disordered" evidence="1">
    <location>
        <begin position="102"/>
        <end position="154"/>
    </location>
</feature>
<comment type="caution">
    <text evidence="2">The sequence shown here is derived from an EMBL/GenBank/DDBJ whole genome shotgun (WGS) entry which is preliminary data.</text>
</comment>
<dbReference type="Proteomes" id="UP001152622">
    <property type="component" value="Chromosome 3"/>
</dbReference>
<gene>
    <name evidence="2" type="ORF">SKAU_G00085470</name>
</gene>
<evidence type="ECO:0000313" key="3">
    <source>
        <dbReference type="Proteomes" id="UP001152622"/>
    </source>
</evidence>
<evidence type="ECO:0000256" key="1">
    <source>
        <dbReference type="SAM" id="MobiDB-lite"/>
    </source>
</evidence>
<name>A0A9Q1FW62_SYNKA</name>
<feature type="compositionally biased region" description="Polar residues" evidence="1">
    <location>
        <begin position="141"/>
        <end position="153"/>
    </location>
</feature>
<proteinExistence type="predicted"/>
<keyword evidence="3" id="KW-1185">Reference proteome</keyword>
<evidence type="ECO:0000313" key="2">
    <source>
        <dbReference type="EMBL" id="KAJ8368519.1"/>
    </source>
</evidence>